<feature type="domain" description="PPIase cyclophilin-type" evidence="12">
    <location>
        <begin position="154"/>
        <end position="310"/>
    </location>
</feature>
<evidence type="ECO:0000313" key="14">
    <source>
        <dbReference type="EnsemblMetazoa" id="XP_022669080"/>
    </source>
</evidence>
<dbReference type="RefSeq" id="XP_022669080.1">
    <property type="nucleotide sequence ID" value="XM_022813345.1"/>
</dbReference>
<dbReference type="SMART" id="SM00360">
    <property type="entry name" value="RRM"/>
    <property type="match status" value="1"/>
</dbReference>
<dbReference type="Gene3D" id="3.30.70.330">
    <property type="match status" value="1"/>
</dbReference>
<dbReference type="EnsemblMetazoa" id="XM_022813345">
    <property type="protein sequence ID" value="XP_022669080"/>
    <property type="gene ID" value="LOC111253634"/>
</dbReference>
<feature type="domain" description="RRM" evidence="13">
    <location>
        <begin position="6"/>
        <end position="84"/>
    </location>
</feature>
<reference evidence="14" key="1">
    <citation type="submission" date="2021-01" db="UniProtKB">
        <authorList>
            <consortium name="EnsemblMetazoa"/>
        </authorList>
    </citation>
    <scope>IDENTIFICATION</scope>
</reference>
<dbReference type="PROSITE" id="PS50102">
    <property type="entry name" value="RRM"/>
    <property type="match status" value="1"/>
</dbReference>
<evidence type="ECO:0000259" key="12">
    <source>
        <dbReference type="PROSITE" id="PS50072"/>
    </source>
</evidence>
<dbReference type="OrthoDB" id="193499at2759"/>
<keyword evidence="6 10" id="KW-0694">RNA-binding</keyword>
<evidence type="ECO:0000256" key="6">
    <source>
        <dbReference type="ARBA" id="ARBA00022884"/>
    </source>
</evidence>
<dbReference type="AlphaFoldDB" id="A0A7M7KUJ9"/>
<feature type="compositionally biased region" description="Basic and acidic residues" evidence="11">
    <location>
        <begin position="122"/>
        <end position="132"/>
    </location>
</feature>
<dbReference type="PIRSF" id="PIRSF001475">
    <property type="entry name" value="PPI_cyclophilin_E"/>
    <property type="match status" value="1"/>
</dbReference>
<comment type="function">
    <text evidence="9">Catalyzes the cis-trans isomerization of proline imidic peptide bonds in proteins.</text>
</comment>
<feature type="region of interest" description="Disordered" evidence="11">
    <location>
        <begin position="104"/>
        <end position="133"/>
    </location>
</feature>
<dbReference type="InterPro" id="IPR035979">
    <property type="entry name" value="RBD_domain_sf"/>
</dbReference>
<dbReference type="OMA" id="KIVIYAC"/>
<dbReference type="GO" id="GO:0016018">
    <property type="term" value="F:cyclosporin A binding"/>
    <property type="evidence" value="ECO:0007669"/>
    <property type="project" value="TreeGrafter"/>
</dbReference>
<dbReference type="Pfam" id="PF00076">
    <property type="entry name" value="RRM_1"/>
    <property type="match status" value="1"/>
</dbReference>
<dbReference type="FunFam" id="2.40.100.10:FF:000013">
    <property type="entry name" value="Peptidyl-prolyl cis-trans isomerase"/>
    <property type="match status" value="1"/>
</dbReference>
<dbReference type="SUPFAM" id="SSF50891">
    <property type="entry name" value="Cyclophilin-like"/>
    <property type="match status" value="1"/>
</dbReference>
<name>A0A7M7KUJ9_VARDE</name>
<dbReference type="PANTHER" id="PTHR11071">
    <property type="entry name" value="PEPTIDYL-PROLYL CIS-TRANS ISOMERASE"/>
    <property type="match status" value="1"/>
</dbReference>
<dbReference type="InterPro" id="IPR000504">
    <property type="entry name" value="RRM_dom"/>
</dbReference>
<dbReference type="Gene3D" id="2.40.100.10">
    <property type="entry name" value="Cyclophilin-like"/>
    <property type="match status" value="1"/>
</dbReference>
<dbReference type="Proteomes" id="UP000594260">
    <property type="component" value="Unplaced"/>
</dbReference>
<protein>
    <recommendedName>
        <fullName evidence="5 9">Peptidyl-prolyl cis-trans isomerase E</fullName>
        <shortName evidence="9">PPIase E</shortName>
        <ecNumber evidence="4 9">5.2.1.8</ecNumber>
    </recommendedName>
</protein>
<evidence type="ECO:0000259" key="13">
    <source>
        <dbReference type="PROSITE" id="PS50102"/>
    </source>
</evidence>
<dbReference type="GeneID" id="111253634"/>
<dbReference type="InterPro" id="IPR029000">
    <property type="entry name" value="Cyclophilin-like_dom_sf"/>
</dbReference>
<dbReference type="GO" id="GO:0005739">
    <property type="term" value="C:mitochondrion"/>
    <property type="evidence" value="ECO:0007669"/>
    <property type="project" value="TreeGrafter"/>
</dbReference>
<dbReference type="PRINTS" id="PR00153">
    <property type="entry name" value="CSAPPISMRASE"/>
</dbReference>
<keyword evidence="7 9" id="KW-0697">Rotamase</keyword>
<sequence length="312" mass="34566">MIQNKKLVYVGGLAEEVDESVIRAAFNPFGEINDVQIPLDYETEKHRGFAFIEFELAEDAAAAIDNMNDGELFGRTIRVNAAKPMSIKEGSSRPIWNDDKWLAKHSAGGDDSMTQQANQPQDLERTDGHEEEPLQEVSMKQAVDHAKRENPQVYFDISIGGQHVGRIRIILRRDVVPKTAENFRALCTHEKGFGFKNSIFHRIIPGFMCQGGDFTNKNGTGGRSIYGRKFEDENFTLTHTGPGILSMANSGPNSNGSQFFITTGRTDWLDGKHVVFGQVVAGMEIVRRMERAGSSSGKTSKQVVIINCGEVV</sequence>
<dbReference type="InterPro" id="IPR020892">
    <property type="entry name" value="Cyclophilin-type_PPIase_CS"/>
</dbReference>
<dbReference type="GO" id="GO:0003755">
    <property type="term" value="F:peptidyl-prolyl cis-trans isomerase activity"/>
    <property type="evidence" value="ECO:0007669"/>
    <property type="project" value="UniProtKB-KW"/>
</dbReference>
<keyword evidence="8 9" id="KW-0413">Isomerase</keyword>
<keyword evidence="15" id="KW-1185">Reference proteome</keyword>
<feature type="compositionally biased region" description="Polar residues" evidence="11">
    <location>
        <begin position="112"/>
        <end position="121"/>
    </location>
</feature>
<evidence type="ECO:0000313" key="15">
    <source>
        <dbReference type="Proteomes" id="UP000594260"/>
    </source>
</evidence>
<dbReference type="InterPro" id="IPR002130">
    <property type="entry name" value="Cyclophilin-type_PPIase_dom"/>
</dbReference>
<comment type="catalytic activity">
    <reaction evidence="1 9">
        <text>[protein]-peptidylproline (omega=180) = [protein]-peptidylproline (omega=0)</text>
        <dbReference type="Rhea" id="RHEA:16237"/>
        <dbReference type="Rhea" id="RHEA-COMP:10747"/>
        <dbReference type="Rhea" id="RHEA-COMP:10748"/>
        <dbReference type="ChEBI" id="CHEBI:83833"/>
        <dbReference type="ChEBI" id="CHEBI:83834"/>
        <dbReference type="EC" id="5.2.1.8"/>
    </reaction>
</comment>
<dbReference type="PANTHER" id="PTHR11071:SF561">
    <property type="entry name" value="PEPTIDYL-PROLYL CIS-TRANS ISOMERASE D-RELATED"/>
    <property type="match status" value="1"/>
</dbReference>
<dbReference type="CDD" id="cd12347">
    <property type="entry name" value="RRM_PPIE"/>
    <property type="match status" value="1"/>
</dbReference>
<dbReference type="CTD" id="36984"/>
<comment type="similarity">
    <text evidence="3 9">Belongs to the cyclophilin-type PPIase family. PPIase E subfamily.</text>
</comment>
<dbReference type="PROSITE" id="PS00170">
    <property type="entry name" value="CSA_PPIASE_1"/>
    <property type="match status" value="1"/>
</dbReference>
<dbReference type="KEGG" id="vde:111253634"/>
<dbReference type="SUPFAM" id="SSF54928">
    <property type="entry name" value="RNA-binding domain, RBD"/>
    <property type="match status" value="1"/>
</dbReference>
<proteinExistence type="inferred from homology"/>
<dbReference type="CDD" id="cd01926">
    <property type="entry name" value="cyclophilin_ABH_like"/>
    <property type="match status" value="1"/>
</dbReference>
<evidence type="ECO:0000256" key="10">
    <source>
        <dbReference type="PROSITE-ProRule" id="PRU00176"/>
    </source>
</evidence>
<dbReference type="GO" id="GO:0003723">
    <property type="term" value="F:RNA binding"/>
    <property type="evidence" value="ECO:0007669"/>
    <property type="project" value="UniProtKB-UniRule"/>
</dbReference>
<evidence type="ECO:0000256" key="8">
    <source>
        <dbReference type="ARBA" id="ARBA00023235"/>
    </source>
</evidence>
<evidence type="ECO:0000256" key="1">
    <source>
        <dbReference type="ARBA" id="ARBA00000971"/>
    </source>
</evidence>
<dbReference type="InterPro" id="IPR012677">
    <property type="entry name" value="Nucleotide-bd_a/b_plait_sf"/>
</dbReference>
<dbReference type="InParanoid" id="A0A7M7KUJ9"/>
<evidence type="ECO:0000256" key="7">
    <source>
        <dbReference type="ARBA" id="ARBA00023110"/>
    </source>
</evidence>
<evidence type="ECO:0000256" key="9">
    <source>
        <dbReference type="PIRNR" id="PIRNR001475"/>
    </source>
</evidence>
<dbReference type="EC" id="5.2.1.8" evidence="4 9"/>
<evidence type="ECO:0000256" key="5">
    <source>
        <dbReference type="ARBA" id="ARBA00021137"/>
    </source>
</evidence>
<evidence type="ECO:0000256" key="11">
    <source>
        <dbReference type="SAM" id="MobiDB-lite"/>
    </source>
</evidence>
<comment type="function">
    <text evidence="2">PPIases accelerate the folding of proteins. It catalyzes the cis-trans isomerization of proline imidic peptide bonds in oligopeptides.</text>
</comment>
<evidence type="ECO:0000256" key="2">
    <source>
        <dbReference type="ARBA" id="ARBA00002388"/>
    </source>
</evidence>
<evidence type="ECO:0000256" key="3">
    <source>
        <dbReference type="ARBA" id="ARBA00009483"/>
    </source>
</evidence>
<evidence type="ECO:0000256" key="4">
    <source>
        <dbReference type="ARBA" id="ARBA00013194"/>
    </source>
</evidence>
<accession>A0A7M7KUJ9</accession>
<dbReference type="InterPro" id="IPR016304">
    <property type="entry name" value="PPIE"/>
</dbReference>
<dbReference type="InterPro" id="IPR034168">
    <property type="entry name" value="PPIE_RRM"/>
</dbReference>
<dbReference type="GO" id="GO:0006457">
    <property type="term" value="P:protein folding"/>
    <property type="evidence" value="ECO:0007669"/>
    <property type="project" value="InterPro"/>
</dbReference>
<dbReference type="Pfam" id="PF00160">
    <property type="entry name" value="Pro_isomerase"/>
    <property type="match status" value="1"/>
</dbReference>
<dbReference type="PROSITE" id="PS50072">
    <property type="entry name" value="CSA_PPIASE_2"/>
    <property type="match status" value="1"/>
</dbReference>
<organism evidence="14 15">
    <name type="scientific">Varroa destructor</name>
    <name type="common">Honeybee mite</name>
    <dbReference type="NCBI Taxonomy" id="109461"/>
    <lineage>
        <taxon>Eukaryota</taxon>
        <taxon>Metazoa</taxon>
        <taxon>Ecdysozoa</taxon>
        <taxon>Arthropoda</taxon>
        <taxon>Chelicerata</taxon>
        <taxon>Arachnida</taxon>
        <taxon>Acari</taxon>
        <taxon>Parasitiformes</taxon>
        <taxon>Mesostigmata</taxon>
        <taxon>Gamasina</taxon>
        <taxon>Dermanyssoidea</taxon>
        <taxon>Varroidae</taxon>
        <taxon>Varroa</taxon>
    </lineage>
</organism>
<dbReference type="FunCoup" id="A0A7M7KUJ9">
    <property type="interactions" value="1401"/>
</dbReference>